<keyword evidence="2" id="KW-1185">Reference proteome</keyword>
<dbReference type="InterPro" id="IPR052050">
    <property type="entry name" value="SecEffector_AnkRepeat"/>
</dbReference>
<protein>
    <recommendedName>
        <fullName evidence="3">Ankyrin repeat-containing protein</fullName>
    </recommendedName>
</protein>
<dbReference type="InParanoid" id="D3B2Y4"/>
<evidence type="ECO:0008006" key="3">
    <source>
        <dbReference type="Google" id="ProtNLM"/>
    </source>
</evidence>
<dbReference type="SUPFAM" id="SSF48403">
    <property type="entry name" value="Ankyrin repeat"/>
    <property type="match status" value="1"/>
</dbReference>
<dbReference type="Gene3D" id="1.25.40.20">
    <property type="entry name" value="Ankyrin repeat-containing domain"/>
    <property type="match status" value="2"/>
</dbReference>
<dbReference type="PANTHER" id="PTHR46586:SF3">
    <property type="entry name" value="ANKYRIN REPEAT-CONTAINING PROTEIN"/>
    <property type="match status" value="1"/>
</dbReference>
<dbReference type="GeneID" id="31358272"/>
<dbReference type="SUPFAM" id="SSF140860">
    <property type="entry name" value="Pseudo ankyrin repeat-like"/>
    <property type="match status" value="1"/>
</dbReference>
<gene>
    <name evidence="1" type="ORF">PPL_02749</name>
</gene>
<evidence type="ECO:0000313" key="2">
    <source>
        <dbReference type="Proteomes" id="UP000001396"/>
    </source>
</evidence>
<sequence>MDNILFSILFNNKVIKNLIFIKVNQLNCRFERKSYKWCEVLKLPNLLARYDYFDLLKSYLMDKSNPIPTNSQEIFGDIDSIVACAIKGGSFDMFQYLLAYFQIDRRLQVTSEKIIISHLSAHAARYNRLDIIHYVIDRFGLMYFDFHRALTEAPYSGNLELLKFLTIKMKDQSESSPTSFYHTYAFETAARVGRINMIEWLMANRLEDLQHSDLLEFALLHNKSGNHLALLEYLFKEHRQLFNFENSAYSVYSTNHSPETFQLLVKNGMKITKRIMEYTVDTNNLDLLKWLHSNTTYQCSQSSMNRAAKAGNLEMVRWLNENRTEGCSSKAMDEASVNGHLHVVKWLHYNRSEGCTTRAMDFCCNEIEYDSIFDKVEDGTTLKIIQFLHENRSEGCTDQAYENAGIDGKLEVVKFLYTNRTERYSDIFFDTIATCGHVEMLEWFEQQPGIEITLSDDILHVIIEPGKKKLETVKYLYSKNGVNNRFGFSREIMDLAIENECLGIMKWFHVTLPELCTNNKLKSSYSKLKVLRWLLEHPTQYNIKSIDVKTVISRFINEDQFESLEWHPFGLEVIHINGQLIVGQYPPISHRSPPSYPRQGDCTSCSDWCHTTPKIKLPSQVSPHPVNSLESVATKSVPFILITYIFEYILLCTYS</sequence>
<dbReference type="PANTHER" id="PTHR46586">
    <property type="entry name" value="ANKYRIN REPEAT-CONTAINING PROTEIN"/>
    <property type="match status" value="1"/>
</dbReference>
<evidence type="ECO:0000313" key="1">
    <source>
        <dbReference type="EMBL" id="EFA83682.1"/>
    </source>
</evidence>
<comment type="caution">
    <text evidence="1">The sequence shown here is derived from an EMBL/GenBank/DDBJ whole genome shotgun (WGS) entry which is preliminary data.</text>
</comment>
<organism evidence="1 2">
    <name type="scientific">Heterostelium pallidum (strain ATCC 26659 / Pp 5 / PN500)</name>
    <name type="common">Cellular slime mold</name>
    <name type="synonym">Polysphondylium pallidum</name>
    <dbReference type="NCBI Taxonomy" id="670386"/>
    <lineage>
        <taxon>Eukaryota</taxon>
        <taxon>Amoebozoa</taxon>
        <taxon>Evosea</taxon>
        <taxon>Eumycetozoa</taxon>
        <taxon>Dictyostelia</taxon>
        <taxon>Acytosteliales</taxon>
        <taxon>Acytosteliaceae</taxon>
        <taxon>Heterostelium</taxon>
    </lineage>
</organism>
<dbReference type="AlphaFoldDB" id="D3B2Y4"/>
<dbReference type="InterPro" id="IPR002110">
    <property type="entry name" value="Ankyrin_rpt"/>
</dbReference>
<reference evidence="1 2" key="1">
    <citation type="journal article" date="2011" name="Genome Res.">
        <title>Phylogeny-wide analysis of social amoeba genomes highlights ancient origins for complex intercellular communication.</title>
        <authorList>
            <person name="Heidel A.J."/>
            <person name="Lawal H.M."/>
            <person name="Felder M."/>
            <person name="Schilde C."/>
            <person name="Helps N.R."/>
            <person name="Tunggal B."/>
            <person name="Rivero F."/>
            <person name="John U."/>
            <person name="Schleicher M."/>
            <person name="Eichinger L."/>
            <person name="Platzer M."/>
            <person name="Noegel A.A."/>
            <person name="Schaap P."/>
            <person name="Gloeckner G."/>
        </authorList>
    </citation>
    <scope>NUCLEOTIDE SEQUENCE [LARGE SCALE GENOMIC DNA]</scope>
    <source>
        <strain evidence="2">ATCC 26659 / Pp 5 / PN500</strain>
    </source>
</reference>
<dbReference type="EMBL" id="ADBJ01000010">
    <property type="protein sequence ID" value="EFA83682.1"/>
    <property type="molecule type" value="Genomic_DNA"/>
</dbReference>
<dbReference type="Pfam" id="PF13637">
    <property type="entry name" value="Ank_4"/>
    <property type="match status" value="1"/>
</dbReference>
<proteinExistence type="predicted"/>
<dbReference type="Proteomes" id="UP000001396">
    <property type="component" value="Unassembled WGS sequence"/>
</dbReference>
<dbReference type="RefSeq" id="XP_020435799.1">
    <property type="nucleotide sequence ID" value="XM_020573727.1"/>
</dbReference>
<dbReference type="InterPro" id="IPR036770">
    <property type="entry name" value="Ankyrin_rpt-contain_sf"/>
</dbReference>
<accession>D3B2Y4</accession>
<name>D3B2Y4_HETP5</name>